<comment type="subcellular location">
    <subcellularLocation>
        <location evidence="1">Membrane</location>
        <topology evidence="1">Multi-pass membrane protein</topology>
    </subcellularLocation>
</comment>
<dbReference type="AlphaFoldDB" id="A0AAF0FMF9"/>
<feature type="transmembrane region" description="Helical" evidence="6">
    <location>
        <begin position="222"/>
        <end position="246"/>
    </location>
</feature>
<sequence length="430" mass="45910">MKPDKIPALARTLTLPEVTITGIGVILGAGIYALIGEAASMAGNALWFSFMLSSLIALFTGLSYMELSSMFPLAGAEYEYTKHSIGPTTGFVIGMLVVFSGILGSSTVALGFGGYLNGLINFPIILSAIFLIASSSLLIFIGIKQSAKVAIICTIIEAGGIVGIILLGLPYIGDVDYLAMPLGFAGIFQASALLFFAFQGFEEIVKLSEETIEPEKNIPKSLIFAVLITIVLYVAVSISIVSIGGWQEIAGSSNPFAKVAGIAFPGGYTLFSAIALFATANTVLLMLLSGSRIIYGMAKKGNLPKKFAEVHEIHKTPTFAIITAGIASIIFLGFGNISDVAYLANFTLFVTFAVINSSVIILRFKYPDYKRPFKIKWSLFKIPVIPAIGLMTCIFFLIQLEFDIILKGGALLTILIITGLTTGKKRTQKT</sequence>
<keyword evidence="2" id="KW-0813">Transport</keyword>
<dbReference type="GO" id="GO:0015171">
    <property type="term" value="F:amino acid transmembrane transporter activity"/>
    <property type="evidence" value="ECO:0007669"/>
    <property type="project" value="TreeGrafter"/>
</dbReference>
<feature type="transmembrane region" description="Helical" evidence="6">
    <location>
        <begin position="47"/>
        <end position="67"/>
    </location>
</feature>
<evidence type="ECO:0000313" key="7">
    <source>
        <dbReference type="EMBL" id="WFN37173.1"/>
    </source>
</evidence>
<dbReference type="KEGG" id="manq:L1994_01925"/>
<keyword evidence="8" id="KW-1185">Reference proteome</keyword>
<feature type="transmembrane region" description="Helical" evidence="6">
    <location>
        <begin position="316"/>
        <end position="334"/>
    </location>
</feature>
<dbReference type="GO" id="GO:0016020">
    <property type="term" value="C:membrane"/>
    <property type="evidence" value="ECO:0007669"/>
    <property type="project" value="UniProtKB-SubCell"/>
</dbReference>
<gene>
    <name evidence="7" type="ORF">L1994_01925</name>
</gene>
<protein>
    <submittedName>
        <fullName evidence="7">APC family permease</fullName>
    </submittedName>
</protein>
<evidence type="ECO:0000256" key="4">
    <source>
        <dbReference type="ARBA" id="ARBA00022989"/>
    </source>
</evidence>
<evidence type="ECO:0000256" key="6">
    <source>
        <dbReference type="SAM" id="Phobius"/>
    </source>
</evidence>
<feature type="transmembrane region" description="Helical" evidence="6">
    <location>
        <begin position="149"/>
        <end position="172"/>
    </location>
</feature>
<feature type="transmembrane region" description="Helical" evidence="6">
    <location>
        <begin position="378"/>
        <end position="398"/>
    </location>
</feature>
<proteinExistence type="predicted"/>
<feature type="transmembrane region" description="Helical" evidence="6">
    <location>
        <begin position="12"/>
        <end position="35"/>
    </location>
</feature>
<dbReference type="GeneID" id="79949114"/>
<reference evidence="7" key="1">
    <citation type="submission" date="2022-01" db="EMBL/GenBank/DDBJ databases">
        <title>Complete genome of Methanomicrobium antiquum DSM 21220.</title>
        <authorList>
            <person name="Chen S.-C."/>
            <person name="You Y.-T."/>
            <person name="Zhou Y.-Z."/>
            <person name="Lai M.-C."/>
        </authorList>
    </citation>
    <scope>NUCLEOTIDE SEQUENCE</scope>
    <source>
        <strain evidence="7">DSM 21220</strain>
    </source>
</reference>
<feature type="transmembrane region" description="Helical" evidence="6">
    <location>
        <begin position="404"/>
        <end position="423"/>
    </location>
</feature>
<feature type="transmembrane region" description="Helical" evidence="6">
    <location>
        <begin position="88"/>
        <end position="116"/>
    </location>
</feature>
<feature type="transmembrane region" description="Helical" evidence="6">
    <location>
        <begin position="122"/>
        <end position="142"/>
    </location>
</feature>
<accession>A0AAF0FMF9</accession>
<feature type="transmembrane region" description="Helical" evidence="6">
    <location>
        <begin position="266"/>
        <end position="295"/>
    </location>
</feature>
<name>A0AAF0FMF9_9EURY</name>
<feature type="transmembrane region" description="Helical" evidence="6">
    <location>
        <begin position="340"/>
        <end position="366"/>
    </location>
</feature>
<organism evidence="7 8">
    <name type="scientific">Methanomicrobium antiquum</name>
    <dbReference type="NCBI Taxonomy" id="487686"/>
    <lineage>
        <taxon>Archaea</taxon>
        <taxon>Methanobacteriati</taxon>
        <taxon>Methanobacteriota</taxon>
        <taxon>Stenosarchaea group</taxon>
        <taxon>Methanomicrobia</taxon>
        <taxon>Methanomicrobiales</taxon>
        <taxon>Methanomicrobiaceae</taxon>
        <taxon>Methanomicrobium</taxon>
    </lineage>
</organism>
<dbReference type="PIRSF" id="PIRSF006060">
    <property type="entry name" value="AA_transporter"/>
    <property type="match status" value="1"/>
</dbReference>
<feature type="transmembrane region" description="Helical" evidence="6">
    <location>
        <begin position="178"/>
        <end position="201"/>
    </location>
</feature>
<evidence type="ECO:0000256" key="3">
    <source>
        <dbReference type="ARBA" id="ARBA00022692"/>
    </source>
</evidence>
<dbReference type="PANTHER" id="PTHR43243:SF4">
    <property type="entry name" value="CATIONIC AMINO ACID TRANSPORTER 4"/>
    <property type="match status" value="1"/>
</dbReference>
<keyword evidence="3 6" id="KW-0812">Transmembrane</keyword>
<evidence type="ECO:0000313" key="8">
    <source>
        <dbReference type="Proteomes" id="UP001218895"/>
    </source>
</evidence>
<keyword evidence="4 6" id="KW-1133">Transmembrane helix</keyword>
<dbReference type="Gene3D" id="1.20.1740.10">
    <property type="entry name" value="Amino acid/polyamine transporter I"/>
    <property type="match status" value="1"/>
</dbReference>
<evidence type="ECO:0000256" key="5">
    <source>
        <dbReference type="ARBA" id="ARBA00023136"/>
    </source>
</evidence>
<dbReference type="PANTHER" id="PTHR43243">
    <property type="entry name" value="INNER MEMBRANE TRANSPORTER YGJI-RELATED"/>
    <property type="match status" value="1"/>
</dbReference>
<evidence type="ECO:0000256" key="2">
    <source>
        <dbReference type="ARBA" id="ARBA00022448"/>
    </source>
</evidence>
<dbReference type="Pfam" id="PF13520">
    <property type="entry name" value="AA_permease_2"/>
    <property type="match status" value="1"/>
</dbReference>
<dbReference type="InterPro" id="IPR002293">
    <property type="entry name" value="AA/rel_permease1"/>
</dbReference>
<dbReference type="EMBL" id="CP091092">
    <property type="protein sequence ID" value="WFN37173.1"/>
    <property type="molecule type" value="Genomic_DNA"/>
</dbReference>
<keyword evidence="5 6" id="KW-0472">Membrane</keyword>
<dbReference type="Proteomes" id="UP001218895">
    <property type="component" value="Chromosome"/>
</dbReference>
<dbReference type="RefSeq" id="WP_278100012.1">
    <property type="nucleotide sequence ID" value="NZ_CP091092.1"/>
</dbReference>
<evidence type="ECO:0000256" key="1">
    <source>
        <dbReference type="ARBA" id="ARBA00004141"/>
    </source>
</evidence>